<dbReference type="Proteomes" id="UP001596500">
    <property type="component" value="Unassembled WGS sequence"/>
</dbReference>
<evidence type="ECO:0000256" key="5">
    <source>
        <dbReference type="ARBA" id="ARBA00022692"/>
    </source>
</evidence>
<sequence>MKNRAEITPGQLSFVIMQAMVGVGFVSLPRDVQMVAKGGSVLSIIFSGLLVQLFLFIMWALNKRFPTKTLFEFAPEILGKFLGKVISFLYLIYFLLICSLVLDLYTRISKEWVYFLTPGWILMLLMVLVSCYLVISDLRIIARFLVFVSFWFGTIFLLVYWPLQNANYLYILPIDEAGWINIFKAIYEATIGMLGFELVLVAYPFVEGTDKDKLKAASLGVWVVVIIYALLTFTCLVVYAPEEVPLIRDPVIYLLKAFRLPMVERLDLFFLMFGVMVATTTYMIYLYMAGKGIASIFRKVKYQWSVWLAGAISFLIALFPGNRYEITQFAKWLSFTSYLFIFAFPAFLLLVSLLRKRKEEGVDI</sequence>
<feature type="transmembrane region" description="Helical" evidence="8">
    <location>
        <begin position="218"/>
        <end position="240"/>
    </location>
</feature>
<name>A0ABW2RJE4_9BACL</name>
<gene>
    <name evidence="9" type="ORF">ACFQNG_07905</name>
</gene>
<keyword evidence="4" id="KW-0309">Germination</keyword>
<keyword evidence="7 8" id="KW-0472">Membrane</keyword>
<comment type="similarity">
    <text evidence="2">Belongs to the amino acid-polyamine-organocation (APC) superfamily. Spore germination protein (SGP) (TC 2.A.3.9) family.</text>
</comment>
<keyword evidence="10" id="KW-1185">Reference proteome</keyword>
<protein>
    <submittedName>
        <fullName evidence="9">GerAB/ArcD/ProY family transporter</fullName>
    </submittedName>
</protein>
<dbReference type="NCBIfam" id="TIGR00912">
    <property type="entry name" value="2A0309"/>
    <property type="match status" value="1"/>
</dbReference>
<comment type="subcellular location">
    <subcellularLocation>
        <location evidence="1">Membrane</location>
        <topology evidence="1">Multi-pass membrane protein</topology>
    </subcellularLocation>
</comment>
<feature type="transmembrane region" description="Helical" evidence="8">
    <location>
        <begin position="302"/>
        <end position="320"/>
    </location>
</feature>
<dbReference type="Pfam" id="PF03845">
    <property type="entry name" value="Spore_permease"/>
    <property type="match status" value="1"/>
</dbReference>
<evidence type="ECO:0000256" key="2">
    <source>
        <dbReference type="ARBA" id="ARBA00007998"/>
    </source>
</evidence>
<evidence type="ECO:0000256" key="4">
    <source>
        <dbReference type="ARBA" id="ARBA00022544"/>
    </source>
</evidence>
<proteinExistence type="inferred from homology"/>
<dbReference type="Gene3D" id="1.20.1740.10">
    <property type="entry name" value="Amino acid/polyamine transporter I"/>
    <property type="match status" value="1"/>
</dbReference>
<accession>A0ABW2RJE4</accession>
<keyword evidence="5 8" id="KW-0812">Transmembrane</keyword>
<evidence type="ECO:0000256" key="3">
    <source>
        <dbReference type="ARBA" id="ARBA00022448"/>
    </source>
</evidence>
<feature type="transmembrane region" description="Helical" evidence="8">
    <location>
        <begin position="41"/>
        <end position="61"/>
    </location>
</feature>
<keyword evidence="3" id="KW-0813">Transport</keyword>
<evidence type="ECO:0000313" key="10">
    <source>
        <dbReference type="Proteomes" id="UP001596500"/>
    </source>
</evidence>
<feature type="transmembrane region" description="Helical" evidence="8">
    <location>
        <begin position="332"/>
        <end position="354"/>
    </location>
</feature>
<feature type="transmembrane region" description="Helical" evidence="8">
    <location>
        <begin position="81"/>
        <end position="102"/>
    </location>
</feature>
<organism evidence="9 10">
    <name type="scientific">Laceyella putida</name>
    <dbReference type="NCBI Taxonomy" id="110101"/>
    <lineage>
        <taxon>Bacteria</taxon>
        <taxon>Bacillati</taxon>
        <taxon>Bacillota</taxon>
        <taxon>Bacilli</taxon>
        <taxon>Bacillales</taxon>
        <taxon>Thermoactinomycetaceae</taxon>
        <taxon>Laceyella</taxon>
    </lineage>
</organism>
<dbReference type="PANTHER" id="PTHR34975:SF2">
    <property type="entry name" value="SPORE GERMINATION PROTEIN A2"/>
    <property type="match status" value="1"/>
</dbReference>
<feature type="transmembrane region" description="Helical" evidence="8">
    <location>
        <begin position="12"/>
        <end position="29"/>
    </location>
</feature>
<evidence type="ECO:0000256" key="6">
    <source>
        <dbReference type="ARBA" id="ARBA00022989"/>
    </source>
</evidence>
<evidence type="ECO:0000256" key="8">
    <source>
        <dbReference type="SAM" id="Phobius"/>
    </source>
</evidence>
<evidence type="ECO:0000256" key="1">
    <source>
        <dbReference type="ARBA" id="ARBA00004141"/>
    </source>
</evidence>
<evidence type="ECO:0000313" key="9">
    <source>
        <dbReference type="EMBL" id="MFC7441078.1"/>
    </source>
</evidence>
<evidence type="ECO:0000256" key="7">
    <source>
        <dbReference type="ARBA" id="ARBA00023136"/>
    </source>
</evidence>
<comment type="caution">
    <text evidence="9">The sequence shown here is derived from an EMBL/GenBank/DDBJ whole genome shotgun (WGS) entry which is preliminary data.</text>
</comment>
<feature type="transmembrane region" description="Helical" evidence="8">
    <location>
        <begin position="268"/>
        <end position="290"/>
    </location>
</feature>
<dbReference type="InterPro" id="IPR004761">
    <property type="entry name" value="Spore_GerAB"/>
</dbReference>
<dbReference type="EMBL" id="JBHTBW010000020">
    <property type="protein sequence ID" value="MFC7441078.1"/>
    <property type="molecule type" value="Genomic_DNA"/>
</dbReference>
<feature type="transmembrane region" description="Helical" evidence="8">
    <location>
        <begin position="185"/>
        <end position="206"/>
    </location>
</feature>
<dbReference type="PANTHER" id="PTHR34975">
    <property type="entry name" value="SPORE GERMINATION PROTEIN A2"/>
    <property type="match status" value="1"/>
</dbReference>
<reference evidence="10" key="1">
    <citation type="journal article" date="2019" name="Int. J. Syst. Evol. Microbiol.">
        <title>The Global Catalogue of Microorganisms (GCM) 10K type strain sequencing project: providing services to taxonomists for standard genome sequencing and annotation.</title>
        <authorList>
            <consortium name="The Broad Institute Genomics Platform"/>
            <consortium name="The Broad Institute Genome Sequencing Center for Infectious Disease"/>
            <person name="Wu L."/>
            <person name="Ma J."/>
        </authorList>
    </citation>
    <scope>NUCLEOTIDE SEQUENCE [LARGE SCALE GENOMIC DNA]</scope>
    <source>
        <strain evidence="10">CGMCC 1.12942</strain>
    </source>
</reference>
<feature type="transmembrane region" description="Helical" evidence="8">
    <location>
        <begin position="114"/>
        <end position="135"/>
    </location>
</feature>
<dbReference type="RefSeq" id="WP_379864373.1">
    <property type="nucleotide sequence ID" value="NZ_JBHTBW010000020.1"/>
</dbReference>
<keyword evidence="6 8" id="KW-1133">Transmembrane helix</keyword>
<feature type="transmembrane region" description="Helical" evidence="8">
    <location>
        <begin position="142"/>
        <end position="163"/>
    </location>
</feature>